<gene>
    <name evidence="2" type="ORF">HMPREF3221_00811</name>
</gene>
<comment type="caution">
    <text evidence="2">The sequence shown here is derived from an EMBL/GenBank/DDBJ whole genome shotgun (WGS) entry which is preliminary data.</text>
</comment>
<dbReference type="EMBL" id="LRPY01000072">
    <property type="protein sequence ID" value="KXA23250.1"/>
    <property type="molecule type" value="Genomic_DNA"/>
</dbReference>
<dbReference type="Proteomes" id="UP000070401">
    <property type="component" value="Unassembled WGS sequence"/>
</dbReference>
<protein>
    <recommendedName>
        <fullName evidence="4">Hemolysin</fullName>
    </recommendedName>
</protein>
<evidence type="ECO:0008006" key="4">
    <source>
        <dbReference type="Google" id="ProtNLM"/>
    </source>
</evidence>
<feature type="coiled-coil region" evidence="1">
    <location>
        <begin position="408"/>
        <end position="435"/>
    </location>
</feature>
<dbReference type="NCBIfam" id="TIGR01731">
    <property type="entry name" value="fil_hemag_20aa"/>
    <property type="match status" value="2"/>
</dbReference>
<evidence type="ECO:0000313" key="3">
    <source>
        <dbReference type="Proteomes" id="UP000070401"/>
    </source>
</evidence>
<sequence>KINSKNFTNNEDSLIFSNKNVKFDLKNDFLNKGEIYSGKNIDIKALGAVTNNTATISAQNNIDINAKKITNIGKVEKKNPTIERKSALDSDTNITEKQREEAKKYFQELVNRKNNEKGIENPGRYTEGSYLFKDFKAEWIEKVKSNDVSKLSYITADNNISLTSKEDILNEEGNILANNDITITAPKVINRNSTRDVDIKIGWKAPIYEVTYTEGHDYGGEHEGHNGSGGGGHYSTSPVGTEEYIGKTTQTIGADKASKIAAGKNLTINAQKVGNGFKDNETNDIKNKNTVINKVNLTENNVNIDNVNLNRKKIEDKKVIDTKDYIFIPKGDKGLFKINKNESNKPGFSYLIETNIKYIDKSMFLGSDYFFKRIGFNPDRDIRLLGDSMYETRLINRAILEGTGRRYLGDYKSEKEQMQALYDNAVSEKEDLKLSMGIALSKDQIAKLKKDIIWYVEEEIEG</sequence>
<keyword evidence="3" id="KW-1185">Reference proteome</keyword>
<organism evidence="2 3">
    <name type="scientific">Fusobacterium nucleatum</name>
    <dbReference type="NCBI Taxonomy" id="851"/>
    <lineage>
        <taxon>Bacteria</taxon>
        <taxon>Fusobacteriati</taxon>
        <taxon>Fusobacteriota</taxon>
        <taxon>Fusobacteriia</taxon>
        <taxon>Fusobacteriales</taxon>
        <taxon>Fusobacteriaceae</taxon>
        <taxon>Fusobacterium</taxon>
    </lineage>
</organism>
<keyword evidence="1" id="KW-0175">Coiled coil</keyword>
<name>A0A133P433_FUSNU</name>
<dbReference type="AlphaFoldDB" id="A0A133P433"/>
<dbReference type="InterPro" id="IPR010069">
    <property type="entry name" value="CdiA_FHA1_rpt"/>
</dbReference>
<accession>A0A133P433</accession>
<dbReference type="PATRIC" id="fig|851.8.peg.816"/>
<evidence type="ECO:0000313" key="2">
    <source>
        <dbReference type="EMBL" id="KXA23250.1"/>
    </source>
</evidence>
<feature type="non-terminal residue" evidence="2">
    <location>
        <position position="1"/>
    </location>
</feature>
<reference evidence="3" key="1">
    <citation type="submission" date="2016-01" db="EMBL/GenBank/DDBJ databases">
        <authorList>
            <person name="Mitreva M."/>
            <person name="Pepin K.H."/>
            <person name="Mihindukulasuriya K.A."/>
            <person name="Fulton R."/>
            <person name="Fronick C."/>
            <person name="O'Laughlin M."/>
            <person name="Miner T."/>
            <person name="Herter B."/>
            <person name="Rosa B.A."/>
            <person name="Cordes M."/>
            <person name="Tomlinson C."/>
            <person name="Wollam A."/>
            <person name="Palsikar V.B."/>
            <person name="Mardis E.R."/>
            <person name="Wilson R.K."/>
        </authorList>
    </citation>
    <scope>NUCLEOTIDE SEQUENCE [LARGE SCALE GENOMIC DNA]</scope>
    <source>
        <strain evidence="3">MJR7757B</strain>
    </source>
</reference>
<evidence type="ECO:0000256" key="1">
    <source>
        <dbReference type="SAM" id="Coils"/>
    </source>
</evidence>
<proteinExistence type="predicted"/>